<protein>
    <recommendedName>
        <fullName evidence="1">Aminotransferase class I/classII large domain-containing protein</fullName>
    </recommendedName>
</protein>
<gene>
    <name evidence="2" type="ORF">B9Q01_05870</name>
</gene>
<reference evidence="2 3" key="1">
    <citation type="submission" date="2017-04" db="EMBL/GenBank/DDBJ databases">
        <title>Novel microbial lineages endemic to geothermal iron-oxide mats fill important gaps in the evolutionary history of Archaea.</title>
        <authorList>
            <person name="Jay Z.J."/>
            <person name="Beam J.P."/>
            <person name="Dlakic M."/>
            <person name="Rusch D.B."/>
            <person name="Kozubal M.A."/>
            <person name="Inskeep W.P."/>
        </authorList>
    </citation>
    <scope>NUCLEOTIDE SEQUENCE [LARGE SCALE GENOMIC DNA]</scope>
    <source>
        <strain evidence="2">OSP_D</strain>
    </source>
</reference>
<proteinExistence type="predicted"/>
<evidence type="ECO:0000313" key="2">
    <source>
        <dbReference type="EMBL" id="PSN83109.1"/>
    </source>
</evidence>
<dbReference type="EMBL" id="NEXC01000036">
    <property type="protein sequence ID" value="PSN83109.1"/>
    <property type="molecule type" value="Genomic_DNA"/>
</dbReference>
<comment type="caution">
    <text evidence="2">The sequence shown here is derived from an EMBL/GenBank/DDBJ whole genome shotgun (WGS) entry which is preliminary data.</text>
</comment>
<name>A0A2R6A9T0_9ARCH</name>
<dbReference type="SUPFAM" id="SSF53383">
    <property type="entry name" value="PLP-dependent transferases"/>
    <property type="match status" value="1"/>
</dbReference>
<dbReference type="AlphaFoldDB" id="A0A2R6A9T0"/>
<evidence type="ECO:0000259" key="1">
    <source>
        <dbReference type="Pfam" id="PF00155"/>
    </source>
</evidence>
<dbReference type="GO" id="GO:0030170">
    <property type="term" value="F:pyridoxal phosphate binding"/>
    <property type="evidence" value="ECO:0007669"/>
    <property type="project" value="InterPro"/>
</dbReference>
<dbReference type="Gene3D" id="3.40.640.10">
    <property type="entry name" value="Type I PLP-dependent aspartate aminotransferase-like (Major domain)"/>
    <property type="match status" value="1"/>
</dbReference>
<feature type="domain" description="Aminotransferase class I/classII large" evidence="1">
    <location>
        <begin position="33"/>
        <end position="315"/>
    </location>
</feature>
<dbReference type="InterPro" id="IPR015422">
    <property type="entry name" value="PyrdxlP-dep_Trfase_small"/>
</dbReference>
<dbReference type="InterPro" id="IPR015421">
    <property type="entry name" value="PyrdxlP-dep_Trfase_major"/>
</dbReference>
<dbReference type="Proteomes" id="UP000240880">
    <property type="component" value="Unassembled WGS sequence"/>
</dbReference>
<sequence>MVSSGLTEPKLSEFGVETGYDVFAQSLEDAEERFRSVVAKVYGVNRENVLPTAGGSEAIFLVNAVLFSLTRRVVVPKPNYEPMFAVPASFGYAFEDDEAALLNTSGKCVCLTNSNNPTGRLLSDERIKQLASSLEESCFLFVDEAFREFYEPSTPKTCFSQGKRIVTSNTMSKFYGLGRLRVGWIISDYETVTILERAKRLVSGENSGFSLWLSAQILEKRSRFAERAKKVFKENRALVEEFVERTRGIEWSDPDAAPFALISYNLPIDSVTLCNEVLEQTGVLLAPGEFFGADHAFRLCFTMENSVLEKGLNKLESFIKGKAS</sequence>
<dbReference type="Pfam" id="PF00155">
    <property type="entry name" value="Aminotran_1_2"/>
    <property type="match status" value="1"/>
</dbReference>
<accession>A0A2R6A9T0</accession>
<dbReference type="InterPro" id="IPR004839">
    <property type="entry name" value="Aminotransferase_I/II_large"/>
</dbReference>
<dbReference type="Gene3D" id="3.90.1150.10">
    <property type="entry name" value="Aspartate Aminotransferase, domain 1"/>
    <property type="match status" value="1"/>
</dbReference>
<dbReference type="InterPro" id="IPR015424">
    <property type="entry name" value="PyrdxlP-dep_Trfase"/>
</dbReference>
<dbReference type="PANTHER" id="PTHR43510">
    <property type="entry name" value="AMINOTRANSFERASE FUNCTION, HYPOTHETICAL (EUROFUNG)"/>
    <property type="match status" value="1"/>
</dbReference>
<dbReference type="CDD" id="cd00609">
    <property type="entry name" value="AAT_like"/>
    <property type="match status" value="1"/>
</dbReference>
<evidence type="ECO:0000313" key="3">
    <source>
        <dbReference type="Proteomes" id="UP000240880"/>
    </source>
</evidence>
<organism evidence="2 3">
    <name type="scientific">Candidatus Marsarchaeota G1 archaeon OSP_D</name>
    <dbReference type="NCBI Taxonomy" id="1978155"/>
    <lineage>
        <taxon>Archaea</taxon>
        <taxon>Candidatus Marsarchaeota</taxon>
        <taxon>Candidatus Marsarchaeota group 1</taxon>
    </lineage>
</organism>
<dbReference type="PANTHER" id="PTHR43510:SF1">
    <property type="entry name" value="AMINOTRANSFERASE FUNCTION, HYPOTHETICAL (EUROFUNG)"/>
    <property type="match status" value="1"/>
</dbReference>